<feature type="compositionally biased region" description="Low complexity" evidence="1">
    <location>
        <begin position="10"/>
        <end position="33"/>
    </location>
</feature>
<feature type="compositionally biased region" description="Basic and acidic residues" evidence="1">
    <location>
        <begin position="273"/>
        <end position="282"/>
    </location>
</feature>
<evidence type="ECO:0000313" key="3">
    <source>
        <dbReference type="EMBL" id="KAF7371036.1"/>
    </source>
</evidence>
<dbReference type="PROSITE" id="PS00028">
    <property type="entry name" value="ZINC_FINGER_C2H2_1"/>
    <property type="match status" value="1"/>
</dbReference>
<evidence type="ECO:0000256" key="1">
    <source>
        <dbReference type="SAM" id="MobiDB-lite"/>
    </source>
</evidence>
<feature type="region of interest" description="Disordered" evidence="1">
    <location>
        <begin position="170"/>
        <end position="229"/>
    </location>
</feature>
<organism evidence="3 4">
    <name type="scientific">Mycena sanguinolenta</name>
    <dbReference type="NCBI Taxonomy" id="230812"/>
    <lineage>
        <taxon>Eukaryota</taxon>
        <taxon>Fungi</taxon>
        <taxon>Dikarya</taxon>
        <taxon>Basidiomycota</taxon>
        <taxon>Agaricomycotina</taxon>
        <taxon>Agaricomycetes</taxon>
        <taxon>Agaricomycetidae</taxon>
        <taxon>Agaricales</taxon>
        <taxon>Marasmiineae</taxon>
        <taxon>Mycenaceae</taxon>
        <taxon>Mycena</taxon>
    </lineage>
</organism>
<sequence length="325" mass="35094">MSFKRHRAPSEASSSSSTSAATAAPSSKAPRTTDASSSSSMPLLCTLPPTCNHHPTPIANSKDLEAHYATYHAHVCEEEACKCVFPDARLLEIHQTECHDPLAAVRKDRGEKIFACHLASCNKLFMTPKARRLHLINAHQYPKEYFFAVTNKGVGGLLKRWGDGASLMRGEWKPRESSAVSETRQPDPPSVLVEEDDDDNDEDEILNASGPSRISHQQQQPTTGAGAGVDSLTESLNALALVPPSIRFGRGGKNGGFSNEQQPRGRARASRARAAERRRDGRGCSASERTRAGGGAGRLLETHRRGSSGTKAPHPAMTSHQTRTS</sequence>
<dbReference type="AlphaFoldDB" id="A0A8H7DGY6"/>
<proteinExistence type="predicted"/>
<feature type="domain" description="C2H2-type" evidence="2">
    <location>
        <begin position="116"/>
        <end position="139"/>
    </location>
</feature>
<comment type="caution">
    <text evidence="3">The sequence shown here is derived from an EMBL/GenBank/DDBJ whole genome shotgun (WGS) entry which is preliminary data.</text>
</comment>
<reference evidence="3" key="1">
    <citation type="submission" date="2020-05" db="EMBL/GenBank/DDBJ databases">
        <title>Mycena genomes resolve the evolution of fungal bioluminescence.</title>
        <authorList>
            <person name="Tsai I.J."/>
        </authorList>
    </citation>
    <scope>NUCLEOTIDE SEQUENCE</scope>
    <source>
        <strain evidence="3">160909Yilan</strain>
    </source>
</reference>
<dbReference type="EMBL" id="JACAZH010000004">
    <property type="protein sequence ID" value="KAF7371036.1"/>
    <property type="molecule type" value="Genomic_DNA"/>
</dbReference>
<feature type="region of interest" description="Disordered" evidence="1">
    <location>
        <begin position="245"/>
        <end position="325"/>
    </location>
</feature>
<gene>
    <name evidence="3" type="ORF">MSAN_00737800</name>
</gene>
<dbReference type="OrthoDB" id="18440at2759"/>
<feature type="compositionally biased region" description="Acidic residues" evidence="1">
    <location>
        <begin position="193"/>
        <end position="205"/>
    </location>
</feature>
<accession>A0A8H7DGY6</accession>
<protein>
    <recommendedName>
        <fullName evidence="2">C2H2-type domain-containing protein</fullName>
    </recommendedName>
</protein>
<dbReference type="InterPro" id="IPR013087">
    <property type="entry name" value="Znf_C2H2_type"/>
</dbReference>
<dbReference type="Proteomes" id="UP000623467">
    <property type="component" value="Unassembled WGS sequence"/>
</dbReference>
<dbReference type="PANTHER" id="PTHR21354">
    <property type="entry name" value="ZINC FINGER PROTEIN 511"/>
    <property type="match status" value="1"/>
</dbReference>
<keyword evidence="4" id="KW-1185">Reference proteome</keyword>
<dbReference type="PANTHER" id="PTHR21354:SF0">
    <property type="entry name" value="ZINC FINGER PROTEIN 511"/>
    <property type="match status" value="1"/>
</dbReference>
<feature type="region of interest" description="Disordered" evidence="1">
    <location>
        <begin position="1"/>
        <end position="40"/>
    </location>
</feature>
<evidence type="ECO:0000313" key="4">
    <source>
        <dbReference type="Proteomes" id="UP000623467"/>
    </source>
</evidence>
<dbReference type="InterPro" id="IPR039258">
    <property type="entry name" value="ZNF511"/>
</dbReference>
<dbReference type="SMART" id="SM00355">
    <property type="entry name" value="ZnF_C2H2"/>
    <property type="match status" value="2"/>
</dbReference>
<name>A0A8H7DGY6_9AGAR</name>
<evidence type="ECO:0000259" key="2">
    <source>
        <dbReference type="PROSITE" id="PS00028"/>
    </source>
</evidence>